<dbReference type="CDD" id="cd22328">
    <property type="entry name" value="Hef-like"/>
    <property type="match status" value="1"/>
</dbReference>
<gene>
    <name evidence="1" type="ORF">PC5_00066</name>
</gene>
<organism evidence="1 2">
    <name type="scientific">Campylobacter phage PC5</name>
    <dbReference type="NCBI Taxonomy" id="1541690"/>
    <lineage>
        <taxon>Viruses</taxon>
        <taxon>Duplodnaviria</taxon>
        <taxon>Heunggongvirae</taxon>
        <taxon>Uroviricota</taxon>
        <taxon>Caudoviricetes</taxon>
        <taxon>Connertonviridae</taxon>
        <taxon>Fletchervirus</taxon>
        <taxon>Fletchervirus PC5</taxon>
    </lineage>
</organism>
<keyword evidence="2" id="KW-1185">Reference proteome</keyword>
<reference evidence="1 2" key="1">
    <citation type="submission" date="2016-05" db="EMBL/GenBank/DDBJ databases">
        <title>Campylobacter bacteriophages isolated in Slovenia.</title>
        <authorList>
            <person name="Janez N."/>
            <person name="Peterka M."/>
            <person name="Accetto T."/>
        </authorList>
    </citation>
    <scope>NUCLEOTIDE SEQUENCE [LARGE SCALE GENOMIC DNA]</scope>
</reference>
<protein>
    <submittedName>
        <fullName evidence="1">Putative Hef-like homing endonuclease</fullName>
    </submittedName>
</protein>
<dbReference type="EMBL" id="KX229736">
    <property type="protein sequence ID" value="ANH51188.1"/>
    <property type="molecule type" value="Genomic_DNA"/>
</dbReference>
<dbReference type="GO" id="GO:0004519">
    <property type="term" value="F:endonuclease activity"/>
    <property type="evidence" value="ECO:0007669"/>
    <property type="project" value="UniProtKB-KW"/>
</dbReference>
<proteinExistence type="predicted"/>
<keyword evidence="1" id="KW-0378">Hydrolase</keyword>
<sequence>MDKIKFINDLGYEVVSEDLIRNLEVKCKNGHIFKREFDSFKKGAVDCPECIISEKIKLIEDLGYKIISDNLSNDLQVQCKNGHIFKRSFNNFKKGAHTCLYCDAEYKTKFITNLGYKIVSKHLGCNLIVQCKNGHSFKRPFSEFRDGNNKCNECEYNKKFNYISSLGYKIISLKDMRNITLKCKNGHIIKKDYWNILKNNSYYCDECAKNDRIKFINDNGYEVISLKSDLVKCKNGHLLKRRYGDLKNGSVECPECIKEHKIRFITSLGYKILSDDLVVNLEVQCKNGHTFKRPYESFKKGISVCHFCVNEEKEKYLNDINFEIVSDTLGGELEVKCKNGHVFKRPYTNFKKGHILCPICNPLMSSFEKELEDLIEVDYTRNNRKVLDGKELDFYLPGYNLAIECNGDYWHSESNGKDKNYHLDKTNKCLEKGIQLLHIFEHSWIEKKEIWISIINNKLGKSEKIMARKCVIKEISKLEEKEFLENNHLQGFTGSTVCYGLYYQDELVCLMSFGKPRFTNKYDWELIRLCTKMGMNVIGGASKLLKHFEKEHKGSLISYSDRLYSDGSVYKQLGFTFSHYSKPGYYYFKGINKHSRQQFMKHKLKDKLEKFDPNLTEYENMLLNGYNRVWDCGQGVWVKDQLSK</sequence>
<dbReference type="Gene3D" id="3.40.960.10">
    <property type="entry name" value="VSR Endonuclease"/>
    <property type="match status" value="1"/>
</dbReference>
<keyword evidence="1" id="KW-0255">Endonuclease</keyword>
<name>A0A1B0XVM3_9CAUD</name>
<dbReference type="Proteomes" id="UP000221511">
    <property type="component" value="Segment"/>
</dbReference>
<accession>A0A1B0XVM3</accession>
<keyword evidence="1" id="KW-0540">Nuclease</keyword>
<evidence type="ECO:0000313" key="1">
    <source>
        <dbReference type="EMBL" id="ANH51188.1"/>
    </source>
</evidence>
<evidence type="ECO:0000313" key="2">
    <source>
        <dbReference type="Proteomes" id="UP000221511"/>
    </source>
</evidence>